<evidence type="ECO:0000313" key="1">
    <source>
        <dbReference type="EMBL" id="TFK57993.1"/>
    </source>
</evidence>
<dbReference type="EMBL" id="ML209774">
    <property type="protein sequence ID" value="TFK57993.1"/>
    <property type="molecule type" value="Genomic_DNA"/>
</dbReference>
<keyword evidence="2" id="KW-1185">Reference proteome</keyword>
<sequence>MKALEWKRYNFLPRYKQSPVLSWESTVYPMISIPTRFPIEDWQLTIESPKTEQCGWWSAAKLLEKRTEADLQLCARVAFDTSTANSFYVQYLNYWYLRALGLAPSVLVEHYTYFIFDEEKPLSAVLVTAPPGTPLEQYPQEITPTLRTSFREKLQAIHNLGFLHNSIVPQNLFVYYGDGVLDGLNLMVPCPPGTHGTRKKGEEMDALIKVLDKHLPSPNPDDVYQGLGLGLLALEAYDPPERR</sequence>
<protein>
    <submittedName>
        <fullName evidence="1">Uncharacterized protein</fullName>
    </submittedName>
</protein>
<reference evidence="1 2" key="1">
    <citation type="journal article" date="2019" name="Nat. Ecol. Evol.">
        <title>Megaphylogeny resolves global patterns of mushroom evolution.</title>
        <authorList>
            <person name="Varga T."/>
            <person name="Krizsan K."/>
            <person name="Foldi C."/>
            <person name="Dima B."/>
            <person name="Sanchez-Garcia M."/>
            <person name="Sanchez-Ramirez S."/>
            <person name="Szollosi G.J."/>
            <person name="Szarkandi J.G."/>
            <person name="Papp V."/>
            <person name="Albert L."/>
            <person name="Andreopoulos W."/>
            <person name="Angelini C."/>
            <person name="Antonin V."/>
            <person name="Barry K.W."/>
            <person name="Bougher N.L."/>
            <person name="Buchanan P."/>
            <person name="Buyck B."/>
            <person name="Bense V."/>
            <person name="Catcheside P."/>
            <person name="Chovatia M."/>
            <person name="Cooper J."/>
            <person name="Damon W."/>
            <person name="Desjardin D."/>
            <person name="Finy P."/>
            <person name="Geml J."/>
            <person name="Haridas S."/>
            <person name="Hughes K."/>
            <person name="Justo A."/>
            <person name="Karasinski D."/>
            <person name="Kautmanova I."/>
            <person name="Kiss B."/>
            <person name="Kocsube S."/>
            <person name="Kotiranta H."/>
            <person name="LaButti K.M."/>
            <person name="Lechner B.E."/>
            <person name="Liimatainen K."/>
            <person name="Lipzen A."/>
            <person name="Lukacs Z."/>
            <person name="Mihaltcheva S."/>
            <person name="Morgado L.N."/>
            <person name="Niskanen T."/>
            <person name="Noordeloos M.E."/>
            <person name="Ohm R.A."/>
            <person name="Ortiz-Santana B."/>
            <person name="Ovrebo C."/>
            <person name="Racz N."/>
            <person name="Riley R."/>
            <person name="Savchenko A."/>
            <person name="Shiryaev A."/>
            <person name="Soop K."/>
            <person name="Spirin V."/>
            <person name="Szebenyi C."/>
            <person name="Tomsovsky M."/>
            <person name="Tulloss R.E."/>
            <person name="Uehling J."/>
            <person name="Grigoriev I.V."/>
            <person name="Vagvolgyi C."/>
            <person name="Papp T."/>
            <person name="Martin F.M."/>
            <person name="Miettinen O."/>
            <person name="Hibbett D.S."/>
            <person name="Nagy L.G."/>
        </authorList>
    </citation>
    <scope>NUCLEOTIDE SEQUENCE [LARGE SCALE GENOMIC DNA]</scope>
    <source>
        <strain evidence="1 2">NL-1719</strain>
    </source>
</reference>
<name>A0ACD2ZWX3_9AGAR</name>
<proteinExistence type="predicted"/>
<organism evidence="1 2">
    <name type="scientific">Pluteus cervinus</name>
    <dbReference type="NCBI Taxonomy" id="181527"/>
    <lineage>
        <taxon>Eukaryota</taxon>
        <taxon>Fungi</taxon>
        <taxon>Dikarya</taxon>
        <taxon>Basidiomycota</taxon>
        <taxon>Agaricomycotina</taxon>
        <taxon>Agaricomycetes</taxon>
        <taxon>Agaricomycetidae</taxon>
        <taxon>Agaricales</taxon>
        <taxon>Pluteineae</taxon>
        <taxon>Pluteaceae</taxon>
        <taxon>Pluteus</taxon>
    </lineage>
</organism>
<accession>A0ACD2ZWX3</accession>
<evidence type="ECO:0000313" key="2">
    <source>
        <dbReference type="Proteomes" id="UP000308600"/>
    </source>
</evidence>
<gene>
    <name evidence="1" type="ORF">BDN72DRAFT_918007</name>
</gene>
<dbReference type="Proteomes" id="UP000308600">
    <property type="component" value="Unassembled WGS sequence"/>
</dbReference>